<dbReference type="SUPFAM" id="SSF55785">
    <property type="entry name" value="PYP-like sensor domain (PAS domain)"/>
    <property type="match status" value="1"/>
</dbReference>
<gene>
    <name evidence="2" type="ORF">S03H2_60224</name>
</gene>
<feature type="domain" description="PAC" evidence="1">
    <location>
        <begin position="26"/>
        <end position="78"/>
    </location>
</feature>
<dbReference type="Gene3D" id="3.30.450.20">
    <property type="entry name" value="PAS domain"/>
    <property type="match status" value="1"/>
</dbReference>
<name>X1KD61_9ZZZZ</name>
<dbReference type="EMBL" id="BARU01038789">
    <property type="protein sequence ID" value="GAH88134.1"/>
    <property type="molecule type" value="Genomic_DNA"/>
</dbReference>
<evidence type="ECO:0000259" key="1">
    <source>
        <dbReference type="PROSITE" id="PS50113"/>
    </source>
</evidence>
<dbReference type="NCBIfam" id="TIGR00229">
    <property type="entry name" value="sensory_box"/>
    <property type="match status" value="1"/>
</dbReference>
<dbReference type="InterPro" id="IPR001610">
    <property type="entry name" value="PAC"/>
</dbReference>
<dbReference type="PROSITE" id="PS50113">
    <property type="entry name" value="PAC"/>
    <property type="match status" value="1"/>
</dbReference>
<comment type="caution">
    <text evidence="2">The sequence shown here is derived from an EMBL/GenBank/DDBJ whole genome shotgun (WGS) entry which is preliminary data.</text>
</comment>
<sequence>STLVSDQDWEAVAKDIMEVTSKDQMKSCVYRLKQKNGSIAIYAMDWSPLRESSGKIVGAVGMATDITREKEKEAELVQSQRLEALTDLVGGIAHLLLWWKKARKFLGLCSISS</sequence>
<protein>
    <recommendedName>
        <fullName evidence="1">PAC domain-containing protein</fullName>
    </recommendedName>
</protein>
<dbReference type="InterPro" id="IPR035965">
    <property type="entry name" value="PAS-like_dom_sf"/>
</dbReference>
<dbReference type="InterPro" id="IPR000014">
    <property type="entry name" value="PAS"/>
</dbReference>
<proteinExistence type="predicted"/>
<accession>X1KD61</accession>
<dbReference type="InterPro" id="IPR000700">
    <property type="entry name" value="PAS-assoc_C"/>
</dbReference>
<feature type="non-terminal residue" evidence="2">
    <location>
        <position position="1"/>
    </location>
</feature>
<reference evidence="2" key="1">
    <citation type="journal article" date="2014" name="Front. Microbiol.">
        <title>High frequency of phylogenetically diverse reductive dehalogenase-homologous genes in deep subseafloor sedimentary metagenomes.</title>
        <authorList>
            <person name="Kawai M."/>
            <person name="Futagami T."/>
            <person name="Toyoda A."/>
            <person name="Takaki Y."/>
            <person name="Nishi S."/>
            <person name="Hori S."/>
            <person name="Arai W."/>
            <person name="Tsubouchi T."/>
            <person name="Morono Y."/>
            <person name="Uchiyama I."/>
            <person name="Ito T."/>
            <person name="Fujiyama A."/>
            <person name="Inagaki F."/>
            <person name="Takami H."/>
        </authorList>
    </citation>
    <scope>NUCLEOTIDE SEQUENCE</scope>
    <source>
        <strain evidence="2">Expedition CK06-06</strain>
    </source>
</reference>
<dbReference type="AlphaFoldDB" id="X1KD61"/>
<organism evidence="2">
    <name type="scientific">marine sediment metagenome</name>
    <dbReference type="NCBI Taxonomy" id="412755"/>
    <lineage>
        <taxon>unclassified sequences</taxon>
        <taxon>metagenomes</taxon>
        <taxon>ecological metagenomes</taxon>
    </lineage>
</organism>
<evidence type="ECO:0000313" key="2">
    <source>
        <dbReference type="EMBL" id="GAH88134.1"/>
    </source>
</evidence>
<dbReference type="SMART" id="SM00086">
    <property type="entry name" value="PAC"/>
    <property type="match status" value="1"/>
</dbReference>